<dbReference type="InterPro" id="IPR036028">
    <property type="entry name" value="SH3-like_dom_sf"/>
</dbReference>
<dbReference type="OrthoDB" id="159449at2759"/>
<proteinExistence type="predicted"/>
<dbReference type="AlphaFoldDB" id="A0A5C3LEM3"/>
<protein>
    <submittedName>
        <fullName evidence="1">Uncharacterized protein</fullName>
    </submittedName>
</protein>
<evidence type="ECO:0000313" key="2">
    <source>
        <dbReference type="Proteomes" id="UP000308652"/>
    </source>
</evidence>
<keyword evidence="2" id="KW-1185">Reference proteome</keyword>
<organism evidence="1 2">
    <name type="scientific">Crucibulum laeve</name>
    <dbReference type="NCBI Taxonomy" id="68775"/>
    <lineage>
        <taxon>Eukaryota</taxon>
        <taxon>Fungi</taxon>
        <taxon>Dikarya</taxon>
        <taxon>Basidiomycota</taxon>
        <taxon>Agaricomycotina</taxon>
        <taxon>Agaricomycetes</taxon>
        <taxon>Agaricomycetidae</taxon>
        <taxon>Agaricales</taxon>
        <taxon>Agaricineae</taxon>
        <taxon>Nidulariaceae</taxon>
        <taxon>Crucibulum</taxon>
    </lineage>
</organism>
<evidence type="ECO:0000313" key="1">
    <source>
        <dbReference type="EMBL" id="TFK31200.1"/>
    </source>
</evidence>
<accession>A0A5C3LEM3</accession>
<dbReference type="Proteomes" id="UP000308652">
    <property type="component" value="Unassembled WGS sequence"/>
</dbReference>
<gene>
    <name evidence="1" type="ORF">BDQ12DRAFT_729770</name>
</gene>
<name>A0A5C3LEM3_9AGAR</name>
<sequence length="50" mass="5152">MSVVAGEPDAVVAKGGIGKCTAMCDCVAKSPDALTFLKNDKIIVLTLMLI</sequence>
<reference evidence="1 2" key="1">
    <citation type="journal article" date="2019" name="Nat. Ecol. Evol.">
        <title>Megaphylogeny resolves global patterns of mushroom evolution.</title>
        <authorList>
            <person name="Varga T."/>
            <person name="Krizsan K."/>
            <person name="Foldi C."/>
            <person name="Dima B."/>
            <person name="Sanchez-Garcia M."/>
            <person name="Sanchez-Ramirez S."/>
            <person name="Szollosi G.J."/>
            <person name="Szarkandi J.G."/>
            <person name="Papp V."/>
            <person name="Albert L."/>
            <person name="Andreopoulos W."/>
            <person name="Angelini C."/>
            <person name="Antonin V."/>
            <person name="Barry K.W."/>
            <person name="Bougher N.L."/>
            <person name="Buchanan P."/>
            <person name="Buyck B."/>
            <person name="Bense V."/>
            <person name="Catcheside P."/>
            <person name="Chovatia M."/>
            <person name="Cooper J."/>
            <person name="Damon W."/>
            <person name="Desjardin D."/>
            <person name="Finy P."/>
            <person name="Geml J."/>
            <person name="Haridas S."/>
            <person name="Hughes K."/>
            <person name="Justo A."/>
            <person name="Karasinski D."/>
            <person name="Kautmanova I."/>
            <person name="Kiss B."/>
            <person name="Kocsube S."/>
            <person name="Kotiranta H."/>
            <person name="LaButti K.M."/>
            <person name="Lechner B.E."/>
            <person name="Liimatainen K."/>
            <person name="Lipzen A."/>
            <person name="Lukacs Z."/>
            <person name="Mihaltcheva S."/>
            <person name="Morgado L.N."/>
            <person name="Niskanen T."/>
            <person name="Noordeloos M.E."/>
            <person name="Ohm R.A."/>
            <person name="Ortiz-Santana B."/>
            <person name="Ovrebo C."/>
            <person name="Racz N."/>
            <person name="Riley R."/>
            <person name="Savchenko A."/>
            <person name="Shiryaev A."/>
            <person name="Soop K."/>
            <person name="Spirin V."/>
            <person name="Szebenyi C."/>
            <person name="Tomsovsky M."/>
            <person name="Tulloss R.E."/>
            <person name="Uehling J."/>
            <person name="Grigoriev I.V."/>
            <person name="Vagvolgyi C."/>
            <person name="Papp T."/>
            <person name="Martin F.M."/>
            <person name="Miettinen O."/>
            <person name="Hibbett D.S."/>
            <person name="Nagy L.G."/>
        </authorList>
    </citation>
    <scope>NUCLEOTIDE SEQUENCE [LARGE SCALE GENOMIC DNA]</scope>
    <source>
        <strain evidence="1 2">CBS 166.37</strain>
    </source>
</reference>
<dbReference type="SUPFAM" id="SSF50044">
    <property type="entry name" value="SH3-domain"/>
    <property type="match status" value="1"/>
</dbReference>
<dbReference type="EMBL" id="ML213831">
    <property type="protein sequence ID" value="TFK31200.1"/>
    <property type="molecule type" value="Genomic_DNA"/>
</dbReference>